<feature type="domain" description="Amine oxidase" evidence="13">
    <location>
        <begin position="215"/>
        <end position="662"/>
    </location>
</feature>
<protein>
    <recommendedName>
        <fullName evidence="11">Phytoene dehydrogenase</fullName>
        <ecNumber evidence="11">1.3.5.5</ecNumber>
    </recommendedName>
</protein>
<dbReference type="GO" id="GO:0009509">
    <property type="term" value="C:chromoplast"/>
    <property type="evidence" value="ECO:0007669"/>
    <property type="project" value="UniProtKB-SubCell"/>
</dbReference>
<proteinExistence type="inferred from homology"/>
<name>A0A830HM35_9CHLO</name>
<keyword evidence="11" id="KW-0150">Chloroplast</keyword>
<comment type="catalytic activity">
    <reaction evidence="9 11">
        <text>2 a plastoquinone + 15-cis-phytoene = 9,9',15-tri-cis-zeta-carotene + 2 a plastoquinol</text>
        <dbReference type="Rhea" id="RHEA:30287"/>
        <dbReference type="Rhea" id="RHEA-COMP:9561"/>
        <dbReference type="Rhea" id="RHEA-COMP:9562"/>
        <dbReference type="ChEBI" id="CHEBI:17757"/>
        <dbReference type="ChEBI" id="CHEBI:27787"/>
        <dbReference type="ChEBI" id="CHEBI:48717"/>
        <dbReference type="ChEBI" id="CHEBI:62192"/>
        <dbReference type="EC" id="1.3.5.5"/>
    </reaction>
</comment>
<feature type="region of interest" description="Disordered" evidence="12">
    <location>
        <begin position="66"/>
        <end position="93"/>
    </location>
</feature>
<keyword evidence="5 11" id="KW-0125">Carotenoid biosynthesis</keyword>
<reference evidence="14" key="1">
    <citation type="submission" date="2020-10" db="EMBL/GenBank/DDBJ databases">
        <title>Unveiling of a novel bifunctional photoreceptor, Dualchrome1, isolated from a cosmopolitan green alga.</title>
        <authorList>
            <person name="Suzuki S."/>
            <person name="Kawachi M."/>
        </authorList>
    </citation>
    <scope>NUCLEOTIDE SEQUENCE</scope>
    <source>
        <strain evidence="14">NIES 2893</strain>
    </source>
</reference>
<dbReference type="AlphaFoldDB" id="A0A830HM35"/>
<feature type="binding site" evidence="10">
    <location>
        <begin position="235"/>
        <end position="236"/>
    </location>
    <ligand>
        <name>FAD</name>
        <dbReference type="ChEBI" id="CHEBI:57692"/>
    </ligand>
</feature>
<feature type="compositionally biased region" description="Basic and acidic residues" evidence="12">
    <location>
        <begin position="77"/>
        <end position="93"/>
    </location>
</feature>
<evidence type="ECO:0000256" key="3">
    <source>
        <dbReference type="ARBA" id="ARBA00004900"/>
    </source>
</evidence>
<dbReference type="InterPro" id="IPR001613">
    <property type="entry name" value="Flavin_amine_oxidase"/>
</dbReference>
<dbReference type="GO" id="GO:0016117">
    <property type="term" value="P:carotenoid biosynthetic process"/>
    <property type="evidence" value="ECO:0007669"/>
    <property type="project" value="UniProtKB-UniRule"/>
</dbReference>
<accession>A0A830HM35</accession>
<dbReference type="PANTHER" id="PTHR42923">
    <property type="entry name" value="PROTOPORPHYRINOGEN OXIDASE"/>
    <property type="match status" value="1"/>
</dbReference>
<keyword evidence="11" id="KW-0934">Plastid</keyword>
<evidence type="ECO:0000256" key="10">
    <source>
        <dbReference type="PIRSR" id="PIRSR601613-1"/>
    </source>
</evidence>
<keyword evidence="8 11" id="KW-0472">Membrane</keyword>
<dbReference type="GO" id="GO:0016166">
    <property type="term" value="F:phytoene dehydrogenase activity"/>
    <property type="evidence" value="ECO:0007669"/>
    <property type="project" value="UniProtKB-UniRule"/>
</dbReference>
<comment type="subcellular location">
    <subcellularLocation>
        <location evidence="11">Plastid</location>
        <location evidence="11">Chloroplast</location>
    </subcellularLocation>
    <subcellularLocation>
        <location evidence="2 11">Plastid</location>
        <location evidence="2 11">Chromoplast</location>
    </subcellularLocation>
    <subcellularLocation>
        <location evidence="11">Membrane</location>
        <topology evidence="11">Peripheral membrane protein</topology>
    </subcellularLocation>
</comment>
<dbReference type="PRINTS" id="PR00757">
    <property type="entry name" value="AMINEOXDASEF"/>
</dbReference>
<comment type="pathway">
    <text evidence="3 11">Carotenoid biosynthesis; lycopene biosynthesis.</text>
</comment>
<sequence length="683" mass="74783">MQHASHGAHFAPQATLNSRTADTTHTHVQATLIKPRPTRHQQPPQQQQQQHAMMTTSSTLMTITKIQRSQNKPQRTKGREQHHHEEQHHHDLLDVATEDAHNVAPRNKRRVRGLSSPLDSSHVTVAGVAGPTPTRALRSARQRESERDARNNTRRAFKVRSSLSPAPRKPDIARPPYDTTPAYKEAQKLSAKLKGAGALQRAKKKLNVAVIGGGLAGLSTAKYLADAGHTPHVLEAESVLGGKVAAWRDDDGDAYETGLHVFFGAYPNTLNLFRELGIEDRLQWKSHEMIFSLPNEPGAFTRFEFPPLPAPLNAAVAILSNEKLLTWPEKIRFGLALVPAILGGDSYIEEQDDVTVSQWMSKYGVPKRVQDEVINAIAKALNFIDADDLSMQVVLVAINRFLRETHGSKVAFLDGLPPERLCQPMADHATSTSGGGTVRMDARLKSIVPTDDLTRIDHVILTSGERVDADAFVIAVPVDKLKLLLPPKWREQHFKTLDSLEGVPVINLHLFFDRKLNVENNLLFARSSLLSVYADMTETCREYAENTSTGGSMLELVFAPAADYMTASDDAVVDAAMRELERVTGGVVTPSPTSPDAPRLVKSIVVRTNRSVYQANAGTGKARATQATPIPNLFLAGCHTRQKYLASMEGAILSGKLAAEAVSEAEMQLAAEAVSNAEMRLSA</sequence>
<dbReference type="Gene3D" id="3.50.50.60">
    <property type="entry name" value="FAD/NAD(P)-binding domain"/>
    <property type="match status" value="1"/>
</dbReference>
<evidence type="ECO:0000256" key="7">
    <source>
        <dbReference type="ARBA" id="ARBA00023002"/>
    </source>
</evidence>
<dbReference type="GO" id="GO:0016020">
    <property type="term" value="C:membrane"/>
    <property type="evidence" value="ECO:0007669"/>
    <property type="project" value="UniProtKB-SubCell"/>
</dbReference>
<comment type="cofactor">
    <cofactor evidence="1 11">
        <name>FAD</name>
        <dbReference type="ChEBI" id="CHEBI:57692"/>
    </cofactor>
</comment>
<evidence type="ECO:0000313" key="15">
    <source>
        <dbReference type="Proteomes" id="UP000660262"/>
    </source>
</evidence>
<comment type="similarity">
    <text evidence="4 11">Belongs to the carotenoid/retinoid oxidoreductase family.</text>
</comment>
<dbReference type="InterPro" id="IPR014102">
    <property type="entry name" value="Phytoene_desaturase"/>
</dbReference>
<gene>
    <name evidence="14" type="ORF">PPROV_000484400</name>
</gene>
<evidence type="ECO:0000256" key="1">
    <source>
        <dbReference type="ARBA" id="ARBA00001974"/>
    </source>
</evidence>
<dbReference type="NCBIfam" id="TIGR02731">
    <property type="entry name" value="phytoene_desat"/>
    <property type="match status" value="1"/>
</dbReference>
<feature type="region of interest" description="Disordered" evidence="12">
    <location>
        <begin position="107"/>
        <end position="178"/>
    </location>
</feature>
<feature type="region of interest" description="Disordered" evidence="12">
    <location>
        <begin position="1"/>
        <end position="54"/>
    </location>
</feature>
<comment type="subunit">
    <text evidence="11">Homotetramer.</text>
</comment>
<dbReference type="PANTHER" id="PTHR42923:SF45">
    <property type="entry name" value="15-CIS-PHYTOENE DESATURASE, CHLOROPLASTIC_CHROMOPLASTIC"/>
    <property type="match status" value="1"/>
</dbReference>
<evidence type="ECO:0000256" key="2">
    <source>
        <dbReference type="ARBA" id="ARBA00004260"/>
    </source>
</evidence>
<organism evidence="14 15">
    <name type="scientific">Pycnococcus provasolii</name>
    <dbReference type="NCBI Taxonomy" id="41880"/>
    <lineage>
        <taxon>Eukaryota</taxon>
        <taxon>Viridiplantae</taxon>
        <taxon>Chlorophyta</taxon>
        <taxon>Pseudoscourfieldiophyceae</taxon>
        <taxon>Pseudoscourfieldiales</taxon>
        <taxon>Pycnococcaceae</taxon>
        <taxon>Pycnococcus</taxon>
    </lineage>
</organism>
<feature type="compositionally biased region" description="Polar residues" evidence="12">
    <location>
        <begin position="14"/>
        <end position="29"/>
    </location>
</feature>
<dbReference type="InterPro" id="IPR036188">
    <property type="entry name" value="FAD/NAD-bd_sf"/>
</dbReference>
<evidence type="ECO:0000259" key="13">
    <source>
        <dbReference type="Pfam" id="PF01593"/>
    </source>
</evidence>
<dbReference type="Pfam" id="PF01593">
    <property type="entry name" value="Amino_oxidase"/>
    <property type="match status" value="1"/>
</dbReference>
<evidence type="ECO:0000256" key="9">
    <source>
        <dbReference type="ARBA" id="ARBA00049319"/>
    </source>
</evidence>
<evidence type="ECO:0000313" key="14">
    <source>
        <dbReference type="EMBL" id="GHP06097.1"/>
    </source>
</evidence>
<dbReference type="SUPFAM" id="SSF51905">
    <property type="entry name" value="FAD/NAD(P)-binding domain"/>
    <property type="match status" value="1"/>
</dbReference>
<dbReference type="InterPro" id="IPR002937">
    <property type="entry name" value="Amino_oxidase"/>
</dbReference>
<dbReference type="UniPathway" id="UPA00803"/>
<keyword evidence="6" id="KW-0957">Chromoplast</keyword>
<dbReference type="GO" id="GO:0009507">
    <property type="term" value="C:chloroplast"/>
    <property type="evidence" value="ECO:0007669"/>
    <property type="project" value="UniProtKB-SubCell"/>
</dbReference>
<evidence type="ECO:0000256" key="4">
    <source>
        <dbReference type="ARBA" id="ARBA00006046"/>
    </source>
</evidence>
<dbReference type="InterPro" id="IPR050464">
    <property type="entry name" value="Zeta_carotene_desat/Oxidored"/>
</dbReference>
<evidence type="ECO:0000256" key="12">
    <source>
        <dbReference type="SAM" id="MobiDB-lite"/>
    </source>
</evidence>
<keyword evidence="7 11" id="KW-0560">Oxidoreductase</keyword>
<evidence type="ECO:0000256" key="11">
    <source>
        <dbReference type="RuleBase" id="RU368016"/>
    </source>
</evidence>
<dbReference type="EMBL" id="BNJQ01000012">
    <property type="protein sequence ID" value="GHP06097.1"/>
    <property type="molecule type" value="Genomic_DNA"/>
</dbReference>
<keyword evidence="15" id="KW-1185">Reference proteome</keyword>
<evidence type="ECO:0000256" key="5">
    <source>
        <dbReference type="ARBA" id="ARBA00022746"/>
    </source>
</evidence>
<feature type="compositionally biased region" description="Low complexity" evidence="12">
    <location>
        <begin position="41"/>
        <end position="54"/>
    </location>
</feature>
<dbReference type="FunFam" id="3.50.50.60:FF:000091">
    <property type="entry name" value="15-cis-phytoene desaturase, chloroplastic/chromoplastic"/>
    <property type="match status" value="1"/>
</dbReference>
<comment type="caution">
    <text evidence="14">The sequence shown here is derived from an EMBL/GenBank/DDBJ whole genome shotgun (WGS) entry which is preliminary data.</text>
</comment>
<feature type="compositionally biased region" description="Basic and acidic residues" evidence="12">
    <location>
        <begin position="141"/>
        <end position="151"/>
    </location>
</feature>
<evidence type="ECO:0000256" key="8">
    <source>
        <dbReference type="ARBA" id="ARBA00023136"/>
    </source>
</evidence>
<dbReference type="Proteomes" id="UP000660262">
    <property type="component" value="Unassembled WGS sequence"/>
</dbReference>
<dbReference type="EC" id="1.3.5.5" evidence="11"/>
<dbReference type="OrthoDB" id="5046242at2759"/>
<comment type="function">
    <text evidence="11">Converts phytoene into zeta-carotene via the intermediary of phytofluene by the symmetrical introduction of two double bonds at the C-11 and C-11' positions of phytoene with a concomitant isomerization of two neighboring double bonds at the C9 and C9' positions from trans to cis.</text>
</comment>
<evidence type="ECO:0000256" key="6">
    <source>
        <dbReference type="ARBA" id="ARBA00022904"/>
    </source>
</evidence>